<dbReference type="SUPFAM" id="SSF81296">
    <property type="entry name" value="E set domains"/>
    <property type="match status" value="1"/>
</dbReference>
<dbReference type="EMBL" id="LVWI01000030">
    <property type="protein sequence ID" value="OKP88512.1"/>
    <property type="molecule type" value="Genomic_DNA"/>
</dbReference>
<dbReference type="InterPro" id="IPR005102">
    <property type="entry name" value="Carbo-bd_X2"/>
</dbReference>
<keyword evidence="14" id="KW-1185">Reference proteome</keyword>
<sequence length="571" mass="63292">MAKKKSFLSLAFIAVLLLVMVTPAVSADSSEQAPHTNAAAANLQSYVDAMQPGWNLGNTLDATGADETSWGNPAVTQELIKKIAAQGYKSIRIPVTWDVHVGAAPGYTIDPAYLTRVQQVVDWAIGENLYVMINLHHDSWLWISKMEQQHDQVLARYNAIWTQIASKFKNHSSKLMFESVNEPRFSDGGTTDENKALQMLDELNVSFHSIVRNSGGMNATRPLVLPTLETSPTQTRMDSLNNTITKLNDSNLIATVHYYGFWPFSVNIAGYTKFDTDTQNDINTTFTNVYNTFTAKGIPVIVGEYGLLGFDKNTGVIEQGEKLKFFEYLAYYLKSKQITPMLWDNGQHFGRTTYQWSDPQLYNMMKTSWSKRSSTAESDLINLKKGASAKDMTVKLNLNGNTLSSIFFGSQQLVQGTDYTLSGDQLTFKAARLTSLISSGKLGVNAVLTAHFNKGADWNFNVILYDTPVLSNVQGTTSSFKIPAVFNGTTLATMEAVYSTGGNAGPQNWTPYKEFAYVFTPSYSTNEISLLPAFFNEVNNGDIILKFHFWNGEMVSYKITKNGTSVTGVTM</sequence>
<evidence type="ECO:0000313" key="14">
    <source>
        <dbReference type="Proteomes" id="UP000186058"/>
    </source>
</evidence>
<evidence type="ECO:0000256" key="7">
    <source>
        <dbReference type="ARBA" id="ARBA00023326"/>
    </source>
</evidence>
<keyword evidence="4" id="KW-0136">Cellulose degradation</keyword>
<keyword evidence="6 8" id="KW-0326">Glycosidase</keyword>
<dbReference type="Pfam" id="PF03442">
    <property type="entry name" value="CBM_X2"/>
    <property type="match status" value="1"/>
</dbReference>
<reference evidence="13 14" key="1">
    <citation type="submission" date="2016-03" db="EMBL/GenBank/DDBJ databases">
        <authorList>
            <person name="Sant'Anna F.H."/>
            <person name="Ambrosini A."/>
            <person name="Souza R."/>
            <person name="Bach E."/>
            <person name="Fernandes G."/>
            <person name="Balsanelli E."/>
            <person name="Baura V.A."/>
            <person name="Souza E.M."/>
            <person name="Passaglia L."/>
        </authorList>
    </citation>
    <scope>NUCLEOTIDE SEQUENCE [LARGE SCALE GENOMIC DNA]</scope>
    <source>
        <strain evidence="13 14">P26E</strain>
    </source>
</reference>
<dbReference type="InterPro" id="IPR016282">
    <property type="entry name" value="Glyco_hydro_5_endoGlcnase_B"/>
</dbReference>
<dbReference type="Pfam" id="PF18448">
    <property type="entry name" value="CBM46"/>
    <property type="match status" value="1"/>
</dbReference>
<dbReference type="SUPFAM" id="SSF51445">
    <property type="entry name" value="(Trans)glycosidases"/>
    <property type="match status" value="1"/>
</dbReference>
<evidence type="ECO:0000256" key="5">
    <source>
        <dbReference type="ARBA" id="ARBA00023277"/>
    </source>
</evidence>
<feature type="signal peptide" evidence="9">
    <location>
        <begin position="1"/>
        <end position="26"/>
    </location>
</feature>
<keyword evidence="5" id="KW-0119">Carbohydrate metabolism</keyword>
<dbReference type="InterPro" id="IPR013783">
    <property type="entry name" value="Ig-like_fold"/>
</dbReference>
<proteinExistence type="inferred from homology"/>
<evidence type="ECO:0000259" key="11">
    <source>
        <dbReference type="Pfam" id="PF03442"/>
    </source>
</evidence>
<dbReference type="Gene3D" id="3.20.20.80">
    <property type="entry name" value="Glycosidases"/>
    <property type="match status" value="1"/>
</dbReference>
<protein>
    <submittedName>
        <fullName evidence="13">Cellulase</fullName>
    </submittedName>
</protein>
<comment type="similarity">
    <text evidence="1 8">Belongs to the glycosyl hydrolase 5 (cellulase A) family.</text>
</comment>
<evidence type="ECO:0000256" key="2">
    <source>
        <dbReference type="ARBA" id="ARBA00022729"/>
    </source>
</evidence>
<dbReference type="PANTHER" id="PTHR31297:SF41">
    <property type="entry name" value="ENDOGLUCANASE, PUTATIVE (AFU_ORTHOLOGUE AFUA_5G01830)-RELATED"/>
    <property type="match status" value="1"/>
</dbReference>
<feature type="domain" description="Glycoside hydrolase family 5" evidence="10">
    <location>
        <begin position="67"/>
        <end position="348"/>
    </location>
</feature>
<evidence type="ECO:0000256" key="6">
    <source>
        <dbReference type="ARBA" id="ARBA00023295"/>
    </source>
</evidence>
<dbReference type="InterPro" id="IPR018087">
    <property type="entry name" value="Glyco_hydro_5_CS"/>
</dbReference>
<dbReference type="InterPro" id="IPR001547">
    <property type="entry name" value="Glyco_hydro_5"/>
</dbReference>
<keyword evidence="7" id="KW-0624">Polysaccharide degradation</keyword>
<dbReference type="Pfam" id="PF00150">
    <property type="entry name" value="Cellulase"/>
    <property type="match status" value="1"/>
</dbReference>
<evidence type="ECO:0000256" key="3">
    <source>
        <dbReference type="ARBA" id="ARBA00022801"/>
    </source>
</evidence>
<feature type="domain" description="Carbohydrate binding X2" evidence="11">
    <location>
        <begin position="384"/>
        <end position="462"/>
    </location>
</feature>
<accession>A0ABX3EVC7</accession>
<gene>
    <name evidence="13" type="ORF">A3844_07370</name>
</gene>
<comment type="caution">
    <text evidence="13">The sequence shown here is derived from an EMBL/GenBank/DDBJ whole genome shotgun (WGS) entry which is preliminary data.</text>
</comment>
<evidence type="ECO:0000256" key="1">
    <source>
        <dbReference type="ARBA" id="ARBA00005641"/>
    </source>
</evidence>
<dbReference type="InterPro" id="IPR017853">
    <property type="entry name" value="GH"/>
</dbReference>
<evidence type="ECO:0000256" key="9">
    <source>
        <dbReference type="SAM" id="SignalP"/>
    </source>
</evidence>
<dbReference type="Proteomes" id="UP000186058">
    <property type="component" value="Unassembled WGS sequence"/>
</dbReference>
<evidence type="ECO:0000256" key="4">
    <source>
        <dbReference type="ARBA" id="ARBA00023001"/>
    </source>
</evidence>
<dbReference type="InterPro" id="IPR014756">
    <property type="entry name" value="Ig_E-set"/>
</dbReference>
<dbReference type="Gene3D" id="2.60.40.10">
    <property type="entry name" value="Immunoglobulins"/>
    <property type="match status" value="1"/>
</dbReference>
<evidence type="ECO:0000259" key="12">
    <source>
        <dbReference type="Pfam" id="PF18448"/>
    </source>
</evidence>
<keyword evidence="2 9" id="KW-0732">Signal</keyword>
<evidence type="ECO:0000259" key="10">
    <source>
        <dbReference type="Pfam" id="PF00150"/>
    </source>
</evidence>
<keyword evidence="3 8" id="KW-0378">Hydrolase</keyword>
<dbReference type="InterPro" id="IPR040946">
    <property type="entry name" value="CBM46"/>
</dbReference>
<evidence type="ECO:0000313" key="13">
    <source>
        <dbReference type="EMBL" id="OKP88512.1"/>
    </source>
</evidence>
<feature type="chain" id="PRO_5045186005" evidence="9">
    <location>
        <begin position="27"/>
        <end position="571"/>
    </location>
</feature>
<dbReference type="PROSITE" id="PS00659">
    <property type="entry name" value="GLYCOSYL_HYDROL_F5"/>
    <property type="match status" value="1"/>
</dbReference>
<dbReference type="InterPro" id="IPR050386">
    <property type="entry name" value="Glycosyl_hydrolase_5"/>
</dbReference>
<organism evidence="13 14">
    <name type="scientific">Paenibacillus helianthi</name>
    <dbReference type="NCBI Taxonomy" id="1349432"/>
    <lineage>
        <taxon>Bacteria</taxon>
        <taxon>Bacillati</taxon>
        <taxon>Bacillota</taxon>
        <taxon>Bacilli</taxon>
        <taxon>Bacillales</taxon>
        <taxon>Paenibacillaceae</taxon>
        <taxon>Paenibacillus</taxon>
    </lineage>
</organism>
<feature type="domain" description="Endoglucanase B carbohydrate binding" evidence="12">
    <location>
        <begin position="466"/>
        <end position="568"/>
    </location>
</feature>
<dbReference type="PIRSF" id="PIRSF001043">
    <property type="entry name" value="Endoglucanase_B"/>
    <property type="match status" value="1"/>
</dbReference>
<name>A0ABX3EVC7_9BACL</name>
<dbReference type="PANTHER" id="PTHR31297">
    <property type="entry name" value="GLUCAN ENDO-1,6-BETA-GLUCOSIDASE B"/>
    <property type="match status" value="1"/>
</dbReference>
<evidence type="ECO:0000256" key="8">
    <source>
        <dbReference type="RuleBase" id="RU361153"/>
    </source>
</evidence>
<dbReference type="RefSeq" id="WP_074107055.1">
    <property type="nucleotide sequence ID" value="NZ_LVWI01000030.1"/>
</dbReference>